<dbReference type="EMBL" id="NFLC01000001">
    <property type="protein sequence ID" value="OUQ11792.1"/>
    <property type="molecule type" value="Genomic_DNA"/>
</dbReference>
<reference evidence="2" key="3">
    <citation type="journal article" date="2018" name="BMC Genomics">
        <title>Whole genome sequencing and function prediction of 133 gut anaerobes isolated from chicken caecum in pure cultures.</title>
        <authorList>
            <person name="Medvecky M."/>
            <person name="Cejkova D."/>
            <person name="Polansky O."/>
            <person name="Karasova D."/>
            <person name="Kubasova T."/>
            <person name="Cizek A."/>
            <person name="Rychlik I."/>
        </authorList>
    </citation>
    <scope>NUCLEOTIDE SEQUENCE</scope>
    <source>
        <strain evidence="2">An144</strain>
    </source>
</reference>
<proteinExistence type="predicted"/>
<dbReference type="Proteomes" id="UP001290582">
    <property type="component" value="Unassembled WGS sequence"/>
</dbReference>
<organism evidence="2 4">
    <name type="scientific">Enterococcus cecorum</name>
    <dbReference type="NCBI Taxonomy" id="44008"/>
    <lineage>
        <taxon>Bacteria</taxon>
        <taxon>Bacillati</taxon>
        <taxon>Bacillota</taxon>
        <taxon>Bacilli</taxon>
        <taxon>Lactobacillales</taxon>
        <taxon>Enterococcaceae</taxon>
        <taxon>Enterococcus</taxon>
    </lineage>
</organism>
<dbReference type="Proteomes" id="UP000196503">
    <property type="component" value="Unassembled WGS sequence"/>
</dbReference>
<protein>
    <submittedName>
        <fullName evidence="2">Uncharacterized protein</fullName>
    </submittedName>
</protein>
<reference evidence="1" key="4">
    <citation type="submission" date="2023-12" db="EMBL/GenBank/DDBJ databases">
        <title>Molecular genomic analyses of Enterococcus cecorum from sepsis oubreaks in broilers.</title>
        <authorList>
            <person name="Rhoads D."/>
            <person name="Alrubaye A."/>
        </authorList>
    </citation>
    <scope>NUCLEOTIDE SEQUENCE</scope>
    <source>
        <strain evidence="1">1755</strain>
    </source>
</reference>
<dbReference type="EMBL" id="JAXOGL010000014">
    <property type="protein sequence ID" value="MDZ5598337.1"/>
    <property type="molecule type" value="Genomic_DNA"/>
</dbReference>
<comment type="caution">
    <text evidence="2">The sequence shown here is derived from an EMBL/GenBank/DDBJ whole genome shotgun (WGS) entry which is preliminary data.</text>
</comment>
<evidence type="ECO:0000313" key="5">
    <source>
        <dbReference type="Proteomes" id="UP000196503"/>
    </source>
</evidence>
<reference evidence="4" key="1">
    <citation type="submission" date="2017-04" db="EMBL/GenBank/DDBJ databases">
        <title>Function of individual gut microbiota members based on whole genome sequencing of pure cultures obtained from chicken caecum.</title>
        <authorList>
            <person name="Medvecky M."/>
            <person name="Cejkova D."/>
            <person name="Polansky O."/>
            <person name="Karasova D."/>
            <person name="Kubasova T."/>
            <person name="Cizek A."/>
            <person name="Rychlik I."/>
        </authorList>
    </citation>
    <scope>NUCLEOTIDE SEQUENCE [LARGE SCALE GENOMIC DNA]</scope>
    <source>
        <strain evidence="4">An144</strain>
    </source>
</reference>
<evidence type="ECO:0000313" key="4">
    <source>
        <dbReference type="Proteomes" id="UP000196074"/>
    </source>
</evidence>
<evidence type="ECO:0000313" key="3">
    <source>
        <dbReference type="EMBL" id="OUZ19027.1"/>
    </source>
</evidence>
<name>A0A0I9WNE3_9ENTE</name>
<accession>A0A0I9WNE3</accession>
<dbReference type="AlphaFoldDB" id="A0A0I9WNE3"/>
<dbReference type="RefSeq" id="WP_047334825.1">
    <property type="nucleotide sequence ID" value="NZ_CP010059.1"/>
</dbReference>
<evidence type="ECO:0000313" key="2">
    <source>
        <dbReference type="EMBL" id="OUQ11792.1"/>
    </source>
</evidence>
<dbReference type="Proteomes" id="UP000196074">
    <property type="component" value="Unassembled WGS sequence"/>
</dbReference>
<gene>
    <name evidence="3" type="ORF">A5869_000676</name>
    <name evidence="2" type="ORF">B5E88_00185</name>
    <name evidence="1" type="ORF">U1294_08920</name>
</gene>
<dbReference type="EMBL" id="NIBL01000001">
    <property type="protein sequence ID" value="OUZ19027.1"/>
    <property type="molecule type" value="Genomic_DNA"/>
</dbReference>
<evidence type="ECO:0000313" key="1">
    <source>
        <dbReference type="EMBL" id="MDZ5598337.1"/>
    </source>
</evidence>
<reference evidence="3 5" key="2">
    <citation type="submission" date="2017-05" db="EMBL/GenBank/DDBJ databases">
        <title>The Genome Sequence of Enterococcus faecium 2D5_DIV0622.</title>
        <authorList>
            <consortium name="The Broad Institute Genomics Platform"/>
            <consortium name="The Broad Institute Genomic Center for Infectious Diseases"/>
            <person name="Earl A."/>
            <person name="Manson A."/>
            <person name="Schwartman J."/>
            <person name="Gilmore M."/>
            <person name="Abouelleil A."/>
            <person name="Cao P."/>
            <person name="Chapman S."/>
            <person name="Cusick C."/>
            <person name="Shea T."/>
            <person name="Young S."/>
            <person name="Neafsey D."/>
            <person name="Nusbaum C."/>
            <person name="Birren B."/>
        </authorList>
    </citation>
    <scope>NUCLEOTIDE SEQUENCE [LARGE SCALE GENOMIC DNA]</scope>
    <source>
        <strain evidence="3 5">2D5_DIV0622</strain>
    </source>
</reference>
<sequence length="167" mass="20131">MSDVYLMILLDVIKEKYYSEKVFYQTQLGIDEEAWNDFKQGKRSLSAENTQKLKNLFTDYEWMLFQKVLRQTVVYPEKRGIAVKEYRKMKYLIASKWMNHQLAKVEIVEESNQNQEKQALLLAVRLDYQEWGYDDILTFRVPARLQKQLASDQIKLLDWFDEQIEEN</sequence>